<dbReference type="InterPro" id="IPR009081">
    <property type="entry name" value="PP-bd_ACP"/>
</dbReference>
<dbReference type="Proteomes" id="UP001370758">
    <property type="component" value="Unassembled WGS sequence"/>
</dbReference>
<dbReference type="Gene3D" id="3.40.50.980">
    <property type="match status" value="2"/>
</dbReference>
<dbReference type="InterPro" id="IPR000873">
    <property type="entry name" value="AMP-dep_synth/lig_dom"/>
</dbReference>
<dbReference type="PANTHER" id="PTHR44845:SF6">
    <property type="entry name" value="BETA-ALANINE-ACTIVATING ENZYME"/>
    <property type="match status" value="1"/>
</dbReference>
<dbReference type="CDD" id="cd05930">
    <property type="entry name" value="A_NRPS"/>
    <property type="match status" value="1"/>
</dbReference>
<dbReference type="InterPro" id="IPR036736">
    <property type="entry name" value="ACP-like_sf"/>
</dbReference>
<dbReference type="InterPro" id="IPR020845">
    <property type="entry name" value="AMP-binding_CS"/>
</dbReference>
<dbReference type="PROSITE" id="PS00455">
    <property type="entry name" value="AMP_BINDING"/>
    <property type="match status" value="1"/>
</dbReference>
<organism evidence="5 6">
    <name type="scientific">Arthrobotrys musiformis</name>
    <dbReference type="NCBI Taxonomy" id="47236"/>
    <lineage>
        <taxon>Eukaryota</taxon>
        <taxon>Fungi</taxon>
        <taxon>Dikarya</taxon>
        <taxon>Ascomycota</taxon>
        <taxon>Pezizomycotina</taxon>
        <taxon>Orbiliomycetes</taxon>
        <taxon>Orbiliales</taxon>
        <taxon>Orbiliaceae</taxon>
        <taxon>Arthrobotrys</taxon>
    </lineage>
</organism>
<keyword evidence="6" id="KW-1185">Reference proteome</keyword>
<dbReference type="InterPro" id="IPR020806">
    <property type="entry name" value="PKS_PP-bd"/>
</dbReference>
<dbReference type="Pfam" id="PF00550">
    <property type="entry name" value="PP-binding"/>
    <property type="match status" value="1"/>
</dbReference>
<sequence length="1082" mass="118625">MSSMQRPDDPSPILPSCGMIALFLHQVENSPSHLAFVDATEDTKVTYLELLGKVKKLAREIRKPPIDISLETPIAILAAKGLNHIIAQLATVFVGGTCVPLDPSISDDQIRIRLQDAQPVCLLVDAENKGRDLGNLHEITVAHQPLDSPTTSDETCIPKTTYAGTRSHIFYTSGTTGKPKGVQVLARGLYRMREWSKIRPSDRVGHVTNPTFDISTIDIWTTLTNGATIVNFNKTVLSSPFTFAKALKKSQVSWMTITTGIFNIVAFACPEAFSSVDILATGGEAANAMAMKLVLEHGPPRKLINVYGPTECSVWSTYHEVSLEEAASGNICIGRPIVGTDVYVLNPDSSVASRPGLTKGSTILSSVPSGSVGELCLGGACLAVGYLNRPDLTEKIFVTAKGLKKHNYNEPVRIYRTGDLVRYNEAGILEYIGRKDNQVKVHGFRVELEGIEAAITNNCAVSTAAVLKTRPPESDPGASAFLLAYIVLKPEEEGGNLEAVSAKLKEVLPWYSIPRLKVLDRLPLNTSAKVDRKKLADMYFSSIEQAAAAKPGGPEIGPSTMQKLEAIWQRTLAHPPSFIKPADNYFSLGGTSLQSATLILKIRKEFGVAVTTNALYRNPTLSSMAEYLDRGAAAEEDTDTKAAMQSDALLSESLRPLDGPIPDWRSPGEGNVFVTGATGYLGAYLVHSLLRMPEVKKIQCLIRARDSAHALSRMMAAFPQYGVQITKRDESLLTSKLTVIPGDLGQENLGLSSSVFQGLASSCSAIFHFGAAVNYVQPYSAHRAANTIGTLNIIRLGVTGRPKTIHYSSSYVVHGPTGIFRESVPFTLSEDEPLEPYLDGLMYDLGYAQSQWVAEQLLWKSIKKGIPIAIYRPGVVLGHTKTGYGNPTDFMGRLIISCIKMGTYPLLPKQRKEFIPVDHCIRDILQISYSNANLGKAYAIVPLNSFESVEWNDTFRILRECGNFDLKGLPLSSWISQLQLSEMADERLLPLMPLFTEKVYKGKTRWEVYENMAIYGTDNTRRALKNSKNPEGCSPLTKNLLMAFLKGWFHQTNNLPLMNRLKHEKAPRLHFDEVGAHAQPQC</sequence>
<evidence type="ECO:0000313" key="6">
    <source>
        <dbReference type="Proteomes" id="UP001370758"/>
    </source>
</evidence>
<dbReference type="SUPFAM" id="SSF56801">
    <property type="entry name" value="Acetyl-CoA synthetase-like"/>
    <property type="match status" value="1"/>
</dbReference>
<keyword evidence="1" id="KW-0596">Phosphopantetheine</keyword>
<dbReference type="CDD" id="cd05235">
    <property type="entry name" value="SDR_e1"/>
    <property type="match status" value="1"/>
</dbReference>
<evidence type="ECO:0000256" key="2">
    <source>
        <dbReference type="ARBA" id="ARBA00022553"/>
    </source>
</evidence>
<dbReference type="Gene3D" id="1.10.1200.10">
    <property type="entry name" value="ACP-like"/>
    <property type="match status" value="1"/>
</dbReference>
<evidence type="ECO:0000313" key="5">
    <source>
        <dbReference type="EMBL" id="KAK6510265.1"/>
    </source>
</evidence>
<dbReference type="EMBL" id="JAVHJL010000002">
    <property type="protein sequence ID" value="KAK6510265.1"/>
    <property type="molecule type" value="Genomic_DNA"/>
</dbReference>
<dbReference type="Pfam" id="PF00501">
    <property type="entry name" value="AMP-binding"/>
    <property type="match status" value="1"/>
</dbReference>
<dbReference type="PROSITE" id="PS50075">
    <property type="entry name" value="CARRIER"/>
    <property type="match status" value="1"/>
</dbReference>
<protein>
    <recommendedName>
        <fullName evidence="4">Carrier domain-containing protein</fullName>
    </recommendedName>
</protein>
<dbReference type="SUPFAM" id="SSF51735">
    <property type="entry name" value="NAD(P)-binding Rossmann-fold domains"/>
    <property type="match status" value="1"/>
</dbReference>
<dbReference type="SMART" id="SM00823">
    <property type="entry name" value="PKS_PP"/>
    <property type="match status" value="1"/>
</dbReference>
<dbReference type="InterPro" id="IPR013120">
    <property type="entry name" value="FAR_NAD-bd"/>
</dbReference>
<evidence type="ECO:0000256" key="3">
    <source>
        <dbReference type="ARBA" id="ARBA00029454"/>
    </source>
</evidence>
<dbReference type="InterPro" id="IPR010080">
    <property type="entry name" value="Thioester_reductase-like_dom"/>
</dbReference>
<dbReference type="AlphaFoldDB" id="A0AAV9WMZ9"/>
<dbReference type="GO" id="GO:0031177">
    <property type="term" value="F:phosphopantetheine binding"/>
    <property type="evidence" value="ECO:0007669"/>
    <property type="project" value="InterPro"/>
</dbReference>
<comment type="caution">
    <text evidence="5">The sequence shown here is derived from an EMBL/GenBank/DDBJ whole genome shotgun (WGS) entry which is preliminary data.</text>
</comment>
<dbReference type="Gene3D" id="3.40.50.720">
    <property type="entry name" value="NAD(P)-binding Rossmann-like Domain"/>
    <property type="match status" value="1"/>
</dbReference>
<dbReference type="NCBIfam" id="TIGR01746">
    <property type="entry name" value="Thioester-redct"/>
    <property type="match status" value="1"/>
</dbReference>
<dbReference type="PANTHER" id="PTHR44845">
    <property type="entry name" value="CARRIER DOMAIN-CONTAINING PROTEIN"/>
    <property type="match status" value="1"/>
</dbReference>
<proteinExistence type="inferred from homology"/>
<comment type="similarity">
    <text evidence="3">Belongs to the NRP synthetase family.</text>
</comment>
<gene>
    <name evidence="5" type="ORF">TWF481_004982</name>
</gene>
<accession>A0AAV9WMZ9</accession>
<name>A0AAV9WMZ9_9PEZI</name>
<evidence type="ECO:0000256" key="1">
    <source>
        <dbReference type="ARBA" id="ARBA00022450"/>
    </source>
</evidence>
<dbReference type="Gene3D" id="3.30.300.30">
    <property type="match status" value="1"/>
</dbReference>
<dbReference type="SUPFAM" id="SSF47336">
    <property type="entry name" value="ACP-like"/>
    <property type="match status" value="1"/>
</dbReference>
<reference evidence="5 6" key="1">
    <citation type="submission" date="2023-08" db="EMBL/GenBank/DDBJ databases">
        <authorList>
            <person name="Palmer J.M."/>
        </authorList>
    </citation>
    <scope>NUCLEOTIDE SEQUENCE [LARGE SCALE GENOMIC DNA]</scope>
    <source>
        <strain evidence="5 6">TWF481</strain>
    </source>
</reference>
<evidence type="ECO:0000259" key="4">
    <source>
        <dbReference type="PROSITE" id="PS50075"/>
    </source>
</evidence>
<feature type="domain" description="Carrier" evidence="4">
    <location>
        <begin position="558"/>
        <end position="632"/>
    </location>
</feature>
<keyword evidence="2" id="KW-0597">Phosphoprotein</keyword>
<dbReference type="Pfam" id="PF07993">
    <property type="entry name" value="NAD_binding_4"/>
    <property type="match status" value="1"/>
</dbReference>
<dbReference type="InterPro" id="IPR045851">
    <property type="entry name" value="AMP-bd_C_sf"/>
</dbReference>
<dbReference type="InterPro" id="IPR036291">
    <property type="entry name" value="NAD(P)-bd_dom_sf"/>
</dbReference>
<dbReference type="Gene3D" id="2.30.38.10">
    <property type="entry name" value="Luciferase, Domain 3"/>
    <property type="match status" value="1"/>
</dbReference>